<proteinExistence type="predicted"/>
<protein>
    <submittedName>
        <fullName evidence="2">tRNA threonylcarbamoyladenosine biosynthesis protein TsaB</fullName>
    </submittedName>
</protein>
<dbReference type="Pfam" id="PF00814">
    <property type="entry name" value="TsaD"/>
    <property type="match status" value="1"/>
</dbReference>
<dbReference type="InterPro" id="IPR043129">
    <property type="entry name" value="ATPase_NBD"/>
</dbReference>
<dbReference type="EMBL" id="CAAHFG010000001">
    <property type="protein sequence ID" value="VGO12206.1"/>
    <property type="molecule type" value="Genomic_DNA"/>
</dbReference>
<organism evidence="2 3">
    <name type="scientific">Pontiella desulfatans</name>
    <dbReference type="NCBI Taxonomy" id="2750659"/>
    <lineage>
        <taxon>Bacteria</taxon>
        <taxon>Pseudomonadati</taxon>
        <taxon>Kiritimatiellota</taxon>
        <taxon>Kiritimatiellia</taxon>
        <taxon>Kiritimatiellales</taxon>
        <taxon>Pontiellaceae</taxon>
        <taxon>Pontiella</taxon>
    </lineage>
</organism>
<dbReference type="Gene3D" id="3.30.420.40">
    <property type="match status" value="2"/>
</dbReference>
<dbReference type="AlphaFoldDB" id="A0A6C2TYD2"/>
<feature type="domain" description="Gcp-like" evidence="1">
    <location>
        <begin position="41"/>
        <end position="118"/>
    </location>
</feature>
<name>A0A6C2TYD2_PONDE</name>
<keyword evidence="3" id="KW-1185">Reference proteome</keyword>
<dbReference type="SUPFAM" id="SSF53067">
    <property type="entry name" value="Actin-like ATPase domain"/>
    <property type="match status" value="1"/>
</dbReference>
<dbReference type="InterPro" id="IPR022496">
    <property type="entry name" value="T6A_TsaB"/>
</dbReference>
<evidence type="ECO:0000313" key="3">
    <source>
        <dbReference type="Proteomes" id="UP000366872"/>
    </source>
</evidence>
<dbReference type="GO" id="GO:0002949">
    <property type="term" value="P:tRNA threonylcarbamoyladenosine modification"/>
    <property type="evidence" value="ECO:0007669"/>
    <property type="project" value="InterPro"/>
</dbReference>
<dbReference type="RefSeq" id="WP_136077898.1">
    <property type="nucleotide sequence ID" value="NZ_CAAHFG010000001.1"/>
</dbReference>
<reference evidence="2 3" key="1">
    <citation type="submission" date="2019-04" db="EMBL/GenBank/DDBJ databases">
        <authorList>
            <person name="Van Vliet M D."/>
        </authorList>
    </citation>
    <scope>NUCLEOTIDE SEQUENCE [LARGE SCALE GENOMIC DNA]</scope>
    <source>
        <strain evidence="2 3">F1</strain>
    </source>
</reference>
<dbReference type="NCBIfam" id="TIGR03725">
    <property type="entry name" value="T6A_YeaZ"/>
    <property type="match status" value="1"/>
</dbReference>
<evidence type="ECO:0000259" key="1">
    <source>
        <dbReference type="Pfam" id="PF00814"/>
    </source>
</evidence>
<sequence>MRIFAIELSSRFGSVALVEDGKVVAEKSWEENFKNRQQLFDAMADMEIDWNGVDLFAVGRGPGAFSGMRIGFSVVNALAAPLKKPVYALNSGAALAAQVGAPKTAVVGDARRNKVWAGVFDGSELVKEFKLMELEELRAFVPEDALVVSPDHDRLEELLAGFRTMEKPVPVFPTAGKLGGLVAGRLERGTQSEPFEPLYMHPPVFIAPRFPA</sequence>
<dbReference type="Proteomes" id="UP000366872">
    <property type="component" value="Unassembled WGS sequence"/>
</dbReference>
<gene>
    <name evidence="2" type="primary">tsaB</name>
    <name evidence="2" type="ORF">PDESU_00757</name>
</gene>
<dbReference type="InterPro" id="IPR000905">
    <property type="entry name" value="Gcp-like_dom"/>
</dbReference>
<accession>A0A6C2TYD2</accession>
<evidence type="ECO:0000313" key="2">
    <source>
        <dbReference type="EMBL" id="VGO12206.1"/>
    </source>
</evidence>